<evidence type="ECO:0000256" key="5">
    <source>
        <dbReference type="SAM" id="SignalP"/>
    </source>
</evidence>
<accession>A0ABV8KG40</accession>
<dbReference type="InterPro" id="IPR006311">
    <property type="entry name" value="TAT_signal"/>
</dbReference>
<evidence type="ECO:0000256" key="4">
    <source>
        <dbReference type="SAM" id="MobiDB-lite"/>
    </source>
</evidence>
<reference evidence="7" key="1">
    <citation type="journal article" date="2019" name="Int. J. Syst. Evol. Microbiol.">
        <title>The Global Catalogue of Microorganisms (GCM) 10K type strain sequencing project: providing services to taxonomists for standard genome sequencing and annotation.</title>
        <authorList>
            <consortium name="The Broad Institute Genomics Platform"/>
            <consortium name="The Broad Institute Genome Sequencing Center for Infectious Disease"/>
            <person name="Wu L."/>
            <person name="Ma J."/>
        </authorList>
    </citation>
    <scope>NUCLEOTIDE SEQUENCE [LARGE SCALE GENOMIC DNA]</scope>
    <source>
        <strain evidence="7">2902at01</strain>
    </source>
</reference>
<evidence type="ECO:0000256" key="1">
    <source>
        <dbReference type="ARBA" id="ARBA00022801"/>
    </source>
</evidence>
<evidence type="ECO:0000313" key="7">
    <source>
        <dbReference type="Proteomes" id="UP001595868"/>
    </source>
</evidence>
<feature type="compositionally biased region" description="Pro residues" evidence="4">
    <location>
        <begin position="42"/>
        <end position="57"/>
    </location>
</feature>
<dbReference type="Proteomes" id="UP001595868">
    <property type="component" value="Unassembled WGS sequence"/>
</dbReference>
<gene>
    <name evidence="6" type="ORF">ACFOX0_03100</name>
</gene>
<dbReference type="RefSeq" id="WP_377541918.1">
    <property type="nucleotide sequence ID" value="NZ_JBHSBN010000002.1"/>
</dbReference>
<keyword evidence="5" id="KW-0732">Signal</keyword>
<proteinExistence type="predicted"/>
<dbReference type="GO" id="GO:0016787">
    <property type="term" value="F:hydrolase activity"/>
    <property type="evidence" value="ECO:0007669"/>
    <property type="project" value="UniProtKB-KW"/>
</dbReference>
<feature type="signal peptide" evidence="5">
    <location>
        <begin position="1"/>
        <end position="28"/>
    </location>
</feature>
<evidence type="ECO:0000256" key="2">
    <source>
        <dbReference type="ARBA" id="ARBA00022963"/>
    </source>
</evidence>
<dbReference type="Pfam" id="PF03403">
    <property type="entry name" value="PAF-AH_p_II"/>
    <property type="match status" value="1"/>
</dbReference>
<feature type="region of interest" description="Disordered" evidence="4">
    <location>
        <begin position="28"/>
        <end position="61"/>
    </location>
</feature>
<name>A0ABV8KG40_9ACTN</name>
<evidence type="ECO:0000256" key="3">
    <source>
        <dbReference type="ARBA" id="ARBA00023098"/>
    </source>
</evidence>
<dbReference type="EMBL" id="JBHSBN010000002">
    <property type="protein sequence ID" value="MFC4104928.1"/>
    <property type="molecule type" value="Genomic_DNA"/>
</dbReference>
<evidence type="ECO:0000313" key="6">
    <source>
        <dbReference type="EMBL" id="MFC4104928.1"/>
    </source>
</evidence>
<keyword evidence="7" id="KW-1185">Reference proteome</keyword>
<dbReference type="SUPFAM" id="SSF53474">
    <property type="entry name" value="alpha/beta-Hydrolases"/>
    <property type="match status" value="1"/>
</dbReference>
<keyword evidence="1 6" id="KW-0378">Hydrolase</keyword>
<dbReference type="InterPro" id="IPR029058">
    <property type="entry name" value="AB_hydrolase_fold"/>
</dbReference>
<keyword evidence="3" id="KW-0443">Lipid metabolism</keyword>
<feature type="chain" id="PRO_5045652605" evidence="5">
    <location>
        <begin position="29"/>
        <end position="410"/>
    </location>
</feature>
<dbReference type="PROSITE" id="PS51318">
    <property type="entry name" value="TAT"/>
    <property type="match status" value="1"/>
</dbReference>
<dbReference type="PANTHER" id="PTHR10272">
    <property type="entry name" value="PLATELET-ACTIVATING FACTOR ACETYLHYDROLASE"/>
    <property type="match status" value="1"/>
</dbReference>
<protein>
    <submittedName>
        <fullName evidence="6">Alpha/beta hydrolase family protein</fullName>
    </submittedName>
</protein>
<dbReference type="PANTHER" id="PTHR10272:SF0">
    <property type="entry name" value="PLATELET-ACTIVATING FACTOR ACETYLHYDROLASE"/>
    <property type="match status" value="1"/>
</dbReference>
<dbReference type="Gene3D" id="3.40.50.1820">
    <property type="entry name" value="alpha/beta hydrolase"/>
    <property type="match status" value="1"/>
</dbReference>
<keyword evidence="2" id="KW-0442">Lipid degradation</keyword>
<organism evidence="6 7">
    <name type="scientific">Micromonospora zhanjiangensis</name>
    <dbReference type="NCBI Taxonomy" id="1522057"/>
    <lineage>
        <taxon>Bacteria</taxon>
        <taxon>Bacillati</taxon>
        <taxon>Actinomycetota</taxon>
        <taxon>Actinomycetes</taxon>
        <taxon>Micromonosporales</taxon>
        <taxon>Micromonosporaceae</taxon>
        <taxon>Micromonospora</taxon>
    </lineage>
</organism>
<sequence>MTALSRRGLLGAAAGTLAAALPALPALADPTRSHRRDSRPDPSGPRPWVPLPPPTGPHPVGTVELRLVDPSRRDPWVPSVPFRELMVSVWYPAAPNHRARAGYMRPAASAHYDQGLARQIPRYTTGVVDFAGTPTHAGLGAPVRPRRGGRPVVLYGPGGGNARTTGTVLVEELASQGYVVVTVDHTYEAAEVEFPDGRLAVDRRPTDATREASALVRVDDTRFVLDTMARLNAGSLLRGALDLDRIGMVGYSAGGYAAAETMLVDRRVRAGCNLDGKLLADDDPVLLGRAARQGLDRPFLQIATPGHDGSTDPSWAAIRANSRGWYRELRLDGSTHLGLSDLQITIPFLAEVFGLTAEEVRYALGTIDPTRAVATVRAYVTAFFDRQLRGAGGNLLDRPSPRYPEMVIVA</sequence>
<comment type="caution">
    <text evidence="6">The sequence shown here is derived from an EMBL/GenBank/DDBJ whole genome shotgun (WGS) entry which is preliminary data.</text>
</comment>